<proteinExistence type="predicted"/>
<dbReference type="AlphaFoldDB" id="A0A0F9EP71"/>
<sequence length="22" mass="2719">MNAKHFLKLVARGNKQQLYRRF</sequence>
<accession>A0A0F9EP71</accession>
<dbReference type="EMBL" id="LAZR01036130">
    <property type="protein sequence ID" value="KKL25673.1"/>
    <property type="molecule type" value="Genomic_DNA"/>
</dbReference>
<gene>
    <name evidence="1" type="ORF">LCGC14_2402970</name>
</gene>
<organism evidence="1">
    <name type="scientific">marine sediment metagenome</name>
    <dbReference type="NCBI Taxonomy" id="412755"/>
    <lineage>
        <taxon>unclassified sequences</taxon>
        <taxon>metagenomes</taxon>
        <taxon>ecological metagenomes</taxon>
    </lineage>
</organism>
<evidence type="ECO:0000313" key="1">
    <source>
        <dbReference type="EMBL" id="KKL25673.1"/>
    </source>
</evidence>
<feature type="non-terminal residue" evidence="1">
    <location>
        <position position="22"/>
    </location>
</feature>
<comment type="caution">
    <text evidence="1">The sequence shown here is derived from an EMBL/GenBank/DDBJ whole genome shotgun (WGS) entry which is preliminary data.</text>
</comment>
<name>A0A0F9EP71_9ZZZZ</name>
<reference evidence="1" key="1">
    <citation type="journal article" date="2015" name="Nature">
        <title>Complex archaea that bridge the gap between prokaryotes and eukaryotes.</title>
        <authorList>
            <person name="Spang A."/>
            <person name="Saw J.H."/>
            <person name="Jorgensen S.L."/>
            <person name="Zaremba-Niedzwiedzka K."/>
            <person name="Martijn J."/>
            <person name="Lind A.E."/>
            <person name="van Eijk R."/>
            <person name="Schleper C."/>
            <person name="Guy L."/>
            <person name="Ettema T.J."/>
        </authorList>
    </citation>
    <scope>NUCLEOTIDE SEQUENCE</scope>
</reference>
<protein>
    <submittedName>
        <fullName evidence="1">Uncharacterized protein</fullName>
    </submittedName>
</protein>